<dbReference type="RefSeq" id="WP_344441542.1">
    <property type="nucleotide sequence ID" value="NZ_BAAALF010000034.1"/>
</dbReference>
<evidence type="ECO:0000256" key="1">
    <source>
        <dbReference type="SAM" id="MobiDB-lite"/>
    </source>
</evidence>
<reference evidence="4 5" key="1">
    <citation type="journal article" date="2019" name="Int. J. Syst. Evol. Microbiol.">
        <title>The Global Catalogue of Microorganisms (GCM) 10K type strain sequencing project: providing services to taxonomists for standard genome sequencing and annotation.</title>
        <authorList>
            <consortium name="The Broad Institute Genomics Platform"/>
            <consortium name="The Broad Institute Genome Sequencing Center for Infectious Disease"/>
            <person name="Wu L."/>
            <person name="Ma J."/>
        </authorList>
    </citation>
    <scope>NUCLEOTIDE SEQUENCE [LARGE SCALE GENOMIC DNA]</scope>
    <source>
        <strain evidence="4 5">JCM 13004</strain>
    </source>
</reference>
<dbReference type="PANTHER" id="PTHR43833:SF11">
    <property type="entry name" value="VOLTAGE-GATED POTASSIUM CHANNEL KCH"/>
    <property type="match status" value="1"/>
</dbReference>
<name>A0ABN1W3S1_9ACTN</name>
<evidence type="ECO:0000259" key="3">
    <source>
        <dbReference type="PROSITE" id="PS51202"/>
    </source>
</evidence>
<evidence type="ECO:0008006" key="6">
    <source>
        <dbReference type="Google" id="ProtNLM"/>
    </source>
</evidence>
<feature type="domain" description="RCK N-terminal" evidence="2">
    <location>
        <begin position="32"/>
        <end position="154"/>
    </location>
</feature>
<comment type="caution">
    <text evidence="4">The sequence shown here is derived from an EMBL/GenBank/DDBJ whole genome shotgun (WGS) entry which is preliminary data.</text>
</comment>
<dbReference type="InterPro" id="IPR050721">
    <property type="entry name" value="Trk_Ktr_HKT_K-transport"/>
</dbReference>
<feature type="region of interest" description="Disordered" evidence="1">
    <location>
        <begin position="1"/>
        <end position="24"/>
    </location>
</feature>
<dbReference type="Pfam" id="PF02254">
    <property type="entry name" value="TrkA_N"/>
    <property type="match status" value="2"/>
</dbReference>
<dbReference type="InterPro" id="IPR036721">
    <property type="entry name" value="RCK_C_sf"/>
</dbReference>
<feature type="compositionally biased region" description="Polar residues" evidence="1">
    <location>
        <begin position="669"/>
        <end position="684"/>
    </location>
</feature>
<gene>
    <name evidence="4" type="ORF">GCM10009665_25580</name>
</gene>
<dbReference type="Proteomes" id="UP001500037">
    <property type="component" value="Unassembled WGS sequence"/>
</dbReference>
<proteinExistence type="predicted"/>
<dbReference type="PROSITE" id="PS51201">
    <property type="entry name" value="RCK_N"/>
    <property type="match status" value="1"/>
</dbReference>
<dbReference type="Gene3D" id="3.40.50.720">
    <property type="entry name" value="NAD(P)-binding Rossmann-like Domain"/>
    <property type="match status" value="2"/>
</dbReference>
<feature type="region of interest" description="Disordered" evidence="1">
    <location>
        <begin position="649"/>
        <end position="684"/>
    </location>
</feature>
<sequence>MTGRRQGSLQTDERADDVEEHPDPAGEALGIAGHYIVCGASALAYELVIELVRRYDVSVVAIVPDPERDHAPRIAQLPRVVAVLRYGAVTDEALTAARIEDAAGVAMVGHSDEENFAAATVASRIQPRIRIVLRLDDPHLGRLARQLSNSCTVLSDADLAASRMARRVLELPQEVEVEGRILTVDVRAYDDDGRDVLAVLADRIDDEDRLRLFPLPPAHASEFIWLARRFSADEHEVPGRHADTRALVLVSFPTDRIHGIPLRVRLRLVLWRWVGVVGRGRPQLTVLVALLAILLGTVAALDGLAGRVIGGVAFAAGGLLLSRALGRYSRGDRGTEVTAGLRDHVIVVGLGRLGGRVAAQLQRIGVRVVGIEPDPAASGIEEARALGIPVLVGPMPFDTQLGQARISRSRSVVALTGTSEGDWEVALKVRELGQYQRIVTGHPVPEVWLSGQTRVASGTIAFLSAPVFAAALVGNPVLGTFTVMGRPLLVVEIGASGHLALAGRTPREIEEPNDARIIALRSRRAETVLRWGYSDRDRRLEDGDRVMVVATPAGLTRLTQKGQAHIPSDPAENQDSAPPTEGAWHRICSAGKPFGVALTAAAALWLALGVLPSGVPWQAGVLSALGIATAVALAVRPLPRRAASPSFEQRLAEAYRGLGPPPGPGSGPTRHNSSDNSGPERQSQ</sequence>
<dbReference type="PROSITE" id="PS51202">
    <property type="entry name" value="RCK_C"/>
    <property type="match status" value="1"/>
</dbReference>
<dbReference type="SUPFAM" id="SSF116726">
    <property type="entry name" value="TrkA C-terminal domain-like"/>
    <property type="match status" value="1"/>
</dbReference>
<evidence type="ECO:0000313" key="4">
    <source>
        <dbReference type="EMBL" id="GAA1234202.1"/>
    </source>
</evidence>
<feature type="region of interest" description="Disordered" evidence="1">
    <location>
        <begin position="560"/>
        <end position="584"/>
    </location>
</feature>
<dbReference type="Gene3D" id="3.30.70.1450">
    <property type="entry name" value="Regulator of K+ conductance, C-terminal domain"/>
    <property type="match status" value="1"/>
</dbReference>
<keyword evidence="5" id="KW-1185">Reference proteome</keyword>
<dbReference type="PANTHER" id="PTHR43833">
    <property type="entry name" value="POTASSIUM CHANNEL PROTEIN 2-RELATED-RELATED"/>
    <property type="match status" value="1"/>
</dbReference>
<accession>A0ABN1W3S1</accession>
<evidence type="ECO:0000259" key="2">
    <source>
        <dbReference type="PROSITE" id="PS51201"/>
    </source>
</evidence>
<dbReference type="SUPFAM" id="SSF51735">
    <property type="entry name" value="NAD(P)-binding Rossmann-fold domains"/>
    <property type="match status" value="2"/>
</dbReference>
<evidence type="ECO:0000313" key="5">
    <source>
        <dbReference type="Proteomes" id="UP001500037"/>
    </source>
</evidence>
<feature type="compositionally biased region" description="Polar residues" evidence="1">
    <location>
        <begin position="1"/>
        <end position="10"/>
    </location>
</feature>
<dbReference type="InterPro" id="IPR036291">
    <property type="entry name" value="NAD(P)-bd_dom_sf"/>
</dbReference>
<dbReference type="InterPro" id="IPR006037">
    <property type="entry name" value="RCK_C"/>
</dbReference>
<feature type="domain" description="RCK C-terminal" evidence="3">
    <location>
        <begin position="478"/>
        <end position="564"/>
    </location>
</feature>
<organism evidence="4 5">
    <name type="scientific">Kitasatospora nipponensis</name>
    <dbReference type="NCBI Taxonomy" id="258049"/>
    <lineage>
        <taxon>Bacteria</taxon>
        <taxon>Bacillati</taxon>
        <taxon>Actinomycetota</taxon>
        <taxon>Actinomycetes</taxon>
        <taxon>Kitasatosporales</taxon>
        <taxon>Streptomycetaceae</taxon>
        <taxon>Kitasatospora</taxon>
    </lineage>
</organism>
<dbReference type="InterPro" id="IPR003148">
    <property type="entry name" value="RCK_N"/>
</dbReference>
<dbReference type="EMBL" id="BAAALF010000034">
    <property type="protein sequence ID" value="GAA1234202.1"/>
    <property type="molecule type" value="Genomic_DNA"/>
</dbReference>
<protein>
    <recommendedName>
        <fullName evidence="6">Trk K+ transport system NAD-binding subunit</fullName>
    </recommendedName>
</protein>